<comment type="caution">
    <text evidence="1">The sequence shown here is derived from an EMBL/GenBank/DDBJ whole genome shotgun (WGS) entry which is preliminary data.</text>
</comment>
<organism evidence="1 2">
    <name type="scientific">Clostridium tetani</name>
    <dbReference type="NCBI Taxonomy" id="1513"/>
    <lineage>
        <taxon>Bacteria</taxon>
        <taxon>Bacillati</taxon>
        <taxon>Bacillota</taxon>
        <taxon>Clostridia</taxon>
        <taxon>Eubacteriales</taxon>
        <taxon>Clostridiaceae</taxon>
        <taxon>Clostridium</taxon>
    </lineage>
</organism>
<sequence length="220" mass="24783">MILVGTILVFSSIMFLYKLDKIVAPIILNAADMEMKNRTTEIINTTVLENCEKNFVYDDIINIDKDESGNINMIKADTIKLNKLACDVALESQNKLKEFGVNGVKLPASYIFKNNIISFFGPSIKVKMQPIGYTETKYISDFTSAGINQTNHKISMEVTTNIRIIIPLNSKDIEVKKQVPISETIIVGKVPESSINMEIGQTTFKTRYFPSNFKLKSKLK</sequence>
<evidence type="ECO:0000313" key="2">
    <source>
        <dbReference type="Proteomes" id="UP000290921"/>
    </source>
</evidence>
<dbReference type="InterPro" id="IPR014197">
    <property type="entry name" value="Sporulation_prot_YunB"/>
</dbReference>
<dbReference type="Pfam" id="PF09560">
    <property type="entry name" value="Spore_YunB"/>
    <property type="match status" value="1"/>
</dbReference>
<evidence type="ECO:0000313" key="1">
    <source>
        <dbReference type="EMBL" id="RXI49031.1"/>
    </source>
</evidence>
<dbReference type="PIRSF" id="PIRSF021383">
    <property type="entry name" value="YunB"/>
    <property type="match status" value="1"/>
</dbReference>
<name>A0A4Q0VEQ5_CLOTA</name>
<proteinExistence type="predicted"/>
<reference evidence="1 2" key="1">
    <citation type="submission" date="2018-06" db="EMBL/GenBank/DDBJ databases">
        <title>Genome conservation of Clostridium tetani.</title>
        <authorList>
            <person name="Bruggemann H."/>
            <person name="Popoff M.R."/>
        </authorList>
    </citation>
    <scope>NUCLEOTIDE SEQUENCE [LARGE SCALE GENOMIC DNA]</scope>
    <source>
        <strain evidence="1 2">2017.061</strain>
    </source>
</reference>
<dbReference type="AlphaFoldDB" id="A0A4Q0VEQ5"/>
<dbReference type="EMBL" id="QMAP01000005">
    <property type="protein sequence ID" value="RXI49031.1"/>
    <property type="molecule type" value="Genomic_DNA"/>
</dbReference>
<protein>
    <submittedName>
        <fullName evidence="1">Sporulation protein YunB</fullName>
    </submittedName>
</protein>
<accession>A0A4Q0VEQ5</accession>
<gene>
    <name evidence="1" type="primary">yunB</name>
    <name evidence="1" type="ORF">DP130_06370</name>
</gene>
<dbReference type="Proteomes" id="UP000290921">
    <property type="component" value="Unassembled WGS sequence"/>
</dbReference>
<dbReference type="NCBIfam" id="TIGR02832">
    <property type="entry name" value="spo_yunB"/>
    <property type="match status" value="1"/>
</dbReference>